<dbReference type="Proteomes" id="UP000267821">
    <property type="component" value="Unassembled WGS sequence"/>
</dbReference>
<dbReference type="PANTHER" id="PTHR15885">
    <property type="entry name" value="COILED-COIL DOMAIN-CONTAINING PROTEIN 174"/>
    <property type="match status" value="1"/>
</dbReference>
<evidence type="ECO:0000256" key="2">
    <source>
        <dbReference type="SAM" id="MobiDB-lite"/>
    </source>
</evidence>
<dbReference type="PANTHER" id="PTHR15885:SF1">
    <property type="entry name" value="COILED-COIL DOMAIN-CONTAINING PROTEIN 174"/>
    <property type="match status" value="1"/>
</dbReference>
<evidence type="ECO:0000313" key="3">
    <source>
        <dbReference type="EMBL" id="RPB21066.1"/>
    </source>
</evidence>
<dbReference type="GO" id="GO:0005634">
    <property type="term" value="C:nucleus"/>
    <property type="evidence" value="ECO:0007669"/>
    <property type="project" value="TreeGrafter"/>
</dbReference>
<dbReference type="InParanoid" id="A0A3N4LED1"/>
<feature type="region of interest" description="Disordered" evidence="2">
    <location>
        <begin position="286"/>
        <end position="306"/>
    </location>
</feature>
<feature type="compositionally biased region" description="Basic and acidic residues" evidence="2">
    <location>
        <begin position="138"/>
        <end position="153"/>
    </location>
</feature>
<gene>
    <name evidence="3" type="ORF">L211DRAFT_459138</name>
</gene>
<keyword evidence="1" id="KW-0175">Coiled coil</keyword>
<feature type="compositionally biased region" description="Basic and acidic residues" evidence="2">
    <location>
        <begin position="289"/>
        <end position="306"/>
    </location>
</feature>
<reference evidence="3 4" key="1">
    <citation type="journal article" date="2018" name="Nat. Ecol. Evol.">
        <title>Pezizomycetes genomes reveal the molecular basis of ectomycorrhizal truffle lifestyle.</title>
        <authorList>
            <person name="Murat C."/>
            <person name="Payen T."/>
            <person name="Noel B."/>
            <person name="Kuo A."/>
            <person name="Morin E."/>
            <person name="Chen J."/>
            <person name="Kohler A."/>
            <person name="Krizsan K."/>
            <person name="Balestrini R."/>
            <person name="Da Silva C."/>
            <person name="Montanini B."/>
            <person name="Hainaut M."/>
            <person name="Levati E."/>
            <person name="Barry K.W."/>
            <person name="Belfiori B."/>
            <person name="Cichocki N."/>
            <person name="Clum A."/>
            <person name="Dockter R.B."/>
            <person name="Fauchery L."/>
            <person name="Guy J."/>
            <person name="Iotti M."/>
            <person name="Le Tacon F."/>
            <person name="Lindquist E.A."/>
            <person name="Lipzen A."/>
            <person name="Malagnac F."/>
            <person name="Mello A."/>
            <person name="Molinier V."/>
            <person name="Miyauchi S."/>
            <person name="Poulain J."/>
            <person name="Riccioni C."/>
            <person name="Rubini A."/>
            <person name="Sitrit Y."/>
            <person name="Splivallo R."/>
            <person name="Traeger S."/>
            <person name="Wang M."/>
            <person name="Zifcakova L."/>
            <person name="Wipf D."/>
            <person name="Zambonelli A."/>
            <person name="Paolocci F."/>
            <person name="Nowrousian M."/>
            <person name="Ottonello S."/>
            <person name="Baldrian P."/>
            <person name="Spatafora J.W."/>
            <person name="Henrissat B."/>
            <person name="Nagy L.G."/>
            <person name="Aury J.M."/>
            <person name="Wincker P."/>
            <person name="Grigoriev I.V."/>
            <person name="Bonfante P."/>
            <person name="Martin F.M."/>
        </authorList>
    </citation>
    <scope>NUCLEOTIDE SEQUENCE [LARGE SCALE GENOMIC DNA]</scope>
    <source>
        <strain evidence="3 4">ATCC MYA-4762</strain>
    </source>
</reference>
<feature type="compositionally biased region" description="Basic and acidic residues" evidence="2">
    <location>
        <begin position="72"/>
        <end position="84"/>
    </location>
</feature>
<dbReference type="STRING" id="1051890.A0A3N4LED1"/>
<sequence length="306" mass="33896">MSYSSANPTLYGHSRPKSKPIPISHSSIHSLSTELSLAKHRLSTDNPNPGRPRGSKTKSLFAGSNKGVSSRAAKDLLLDDERPSSKSKAAEGSGLTNAELARFRTNLEEKAKIYEKLRKGEYIPPSKKQRRVAGGGQEEERLVDFDRKWREEGSGSEPNNSDSESENSEDGIVPAPSEEEIVEYTDEFGRTRTAPKSIAEKHMRKLKQAEEEGGSGARNSDGEPNPNLIYGSIIQTHAFTTAQFSSLPAQLPKVEDLPQTQPSAEEKHYDANAEIRTKGVGFYAFSGDNEQRKKEMEERLKHGERR</sequence>
<feature type="compositionally biased region" description="Low complexity" evidence="2">
    <location>
        <begin position="20"/>
        <end position="36"/>
    </location>
</feature>
<dbReference type="EMBL" id="ML121564">
    <property type="protein sequence ID" value="RPB21066.1"/>
    <property type="molecule type" value="Genomic_DNA"/>
</dbReference>
<proteinExistence type="predicted"/>
<keyword evidence="4" id="KW-1185">Reference proteome</keyword>
<evidence type="ECO:0000313" key="4">
    <source>
        <dbReference type="Proteomes" id="UP000267821"/>
    </source>
</evidence>
<organism evidence="3 4">
    <name type="scientific">Terfezia boudieri ATCC MYA-4762</name>
    <dbReference type="NCBI Taxonomy" id="1051890"/>
    <lineage>
        <taxon>Eukaryota</taxon>
        <taxon>Fungi</taxon>
        <taxon>Dikarya</taxon>
        <taxon>Ascomycota</taxon>
        <taxon>Pezizomycotina</taxon>
        <taxon>Pezizomycetes</taxon>
        <taxon>Pezizales</taxon>
        <taxon>Pezizaceae</taxon>
        <taxon>Terfezia</taxon>
    </lineage>
</organism>
<feature type="compositionally biased region" description="Acidic residues" evidence="2">
    <location>
        <begin position="177"/>
        <end position="186"/>
    </location>
</feature>
<accession>A0A3N4LED1</accession>
<dbReference type="Pfam" id="PF13300">
    <property type="entry name" value="DUF4078"/>
    <property type="match status" value="1"/>
</dbReference>
<feature type="region of interest" description="Disordered" evidence="2">
    <location>
        <begin position="1"/>
        <end position="102"/>
    </location>
</feature>
<protein>
    <submittedName>
        <fullName evidence="3">Uncharacterized protein</fullName>
    </submittedName>
</protein>
<dbReference type="AlphaFoldDB" id="A0A3N4LED1"/>
<evidence type="ECO:0000256" key="1">
    <source>
        <dbReference type="ARBA" id="ARBA00023054"/>
    </source>
</evidence>
<dbReference type="InterPro" id="IPR025066">
    <property type="entry name" value="CCDC174-like"/>
</dbReference>
<feature type="region of interest" description="Disordered" evidence="2">
    <location>
        <begin position="118"/>
        <end position="229"/>
    </location>
</feature>
<name>A0A3N4LED1_9PEZI</name>
<dbReference type="OrthoDB" id="333551at2759"/>